<gene>
    <name evidence="1" type="ORF">AWRI3580_g1391</name>
</gene>
<protein>
    <submittedName>
        <fullName evidence="1">Uncharacterized protein</fullName>
    </submittedName>
</protein>
<sequence>MGYYDYDDNDISDNNGDLDEIFALATDMDLQIYMTEDEHHEMSIVFPELLTDLDKMNFNIDTKDVDGILLSLKKYLLVNDFVIKDTINETIKALKLKKKKVAPKPQSESMYSINANKRSYELSFFIMFSV</sequence>
<accession>A0A1E5RUS5</accession>
<keyword evidence="2" id="KW-1185">Reference proteome</keyword>
<dbReference type="AlphaFoldDB" id="A0A1E5RUS5"/>
<proteinExistence type="predicted"/>
<evidence type="ECO:0000313" key="2">
    <source>
        <dbReference type="Proteomes" id="UP000095358"/>
    </source>
</evidence>
<dbReference type="OrthoDB" id="10454320at2759"/>
<comment type="caution">
    <text evidence="1">The sequence shown here is derived from an EMBL/GenBank/DDBJ whole genome shotgun (WGS) entry which is preliminary data.</text>
</comment>
<dbReference type="EMBL" id="LPNN01000003">
    <property type="protein sequence ID" value="OEJ90595.1"/>
    <property type="molecule type" value="Genomic_DNA"/>
</dbReference>
<reference evidence="2" key="1">
    <citation type="journal article" date="2016" name="Genome Announc.">
        <title>Genome sequences of three species of Hanseniaspora isolated from spontaneous wine fermentations.</title>
        <authorList>
            <person name="Sternes P.R."/>
            <person name="Lee D."/>
            <person name="Kutyna D.R."/>
            <person name="Borneman A.R."/>
        </authorList>
    </citation>
    <scope>NUCLEOTIDE SEQUENCE [LARGE SCALE GENOMIC DNA]</scope>
    <source>
        <strain evidence="2">AWRI3580</strain>
    </source>
</reference>
<organism evidence="1 2">
    <name type="scientific">Hanseniaspora uvarum</name>
    <name type="common">Yeast</name>
    <name type="synonym">Kloeckera apiculata</name>
    <dbReference type="NCBI Taxonomy" id="29833"/>
    <lineage>
        <taxon>Eukaryota</taxon>
        <taxon>Fungi</taxon>
        <taxon>Dikarya</taxon>
        <taxon>Ascomycota</taxon>
        <taxon>Saccharomycotina</taxon>
        <taxon>Saccharomycetes</taxon>
        <taxon>Saccharomycodales</taxon>
        <taxon>Saccharomycodaceae</taxon>
        <taxon>Hanseniaspora</taxon>
    </lineage>
</organism>
<name>A0A1E5RUS5_HANUV</name>
<evidence type="ECO:0000313" key="1">
    <source>
        <dbReference type="EMBL" id="OEJ90595.1"/>
    </source>
</evidence>
<dbReference type="Proteomes" id="UP000095358">
    <property type="component" value="Unassembled WGS sequence"/>
</dbReference>
<dbReference type="VEuPathDB" id="FungiDB:AWRI3580_g1391"/>